<sequence>MLVIKGGSQIWLVQWEQKIFRKTQKTSKEWIKQWDEGVRQWERSILEIKNPTQFFEISEKQHPVVVKDICAQGYADTFFLYEKALKVKFTAKQIERINEIMRRPIFKQTYRKVVRLMRQNGITLRKFVDPLTKKKRYKPTMLLFHWWLYMIDDMITAEYEEQQKDKALQRGEELKAEIGFEDMSEDITVSMFEYIDIEKDRPKYTEYEMLESIEVCGRFLSCNYRLLCLCKKGLLSLLYDISSDYKAARETFIYYKKLIDTVKEGYIAFDKDCCYSTVEWAMKVCRKKDKEEKKDLSISEEMPTFEKAYKLGVKEWMKVSNEKCDNRLIFWEKLITIGNSKEKLKIIFANKKVQALQEAVDKEKEQLENEIQSAILANKYLNYNQSREYLIQYLQ</sequence>
<feature type="coiled-coil region" evidence="1">
    <location>
        <begin position="346"/>
        <end position="377"/>
    </location>
</feature>
<organism evidence="2 3">
    <name type="scientific">Bartonella jaculi</name>
    <dbReference type="NCBI Taxonomy" id="686226"/>
    <lineage>
        <taxon>Bacteria</taxon>
        <taxon>Pseudomonadati</taxon>
        <taxon>Pseudomonadota</taxon>
        <taxon>Alphaproteobacteria</taxon>
        <taxon>Hyphomicrobiales</taxon>
        <taxon>Bartonellaceae</taxon>
        <taxon>Bartonella</taxon>
    </lineage>
</organism>
<reference evidence="3" key="1">
    <citation type="journal article" date="2019" name="Int. J. Syst. Evol. Microbiol.">
        <title>The Global Catalogue of Microorganisms (GCM) 10K type strain sequencing project: providing services to taxonomists for standard genome sequencing and annotation.</title>
        <authorList>
            <consortium name="The Broad Institute Genomics Platform"/>
            <consortium name="The Broad Institute Genome Sequencing Center for Infectious Disease"/>
            <person name="Wu L."/>
            <person name="Ma J."/>
        </authorList>
    </citation>
    <scope>NUCLEOTIDE SEQUENCE [LARGE SCALE GENOMIC DNA]</scope>
    <source>
        <strain evidence="3">JCM 17712</strain>
    </source>
</reference>
<evidence type="ECO:0000313" key="3">
    <source>
        <dbReference type="Proteomes" id="UP001500864"/>
    </source>
</evidence>
<dbReference type="Proteomes" id="UP001500864">
    <property type="component" value="Unassembled WGS sequence"/>
</dbReference>
<keyword evidence="3" id="KW-1185">Reference proteome</keyword>
<accession>A0ABP9N9F2</accession>
<evidence type="ECO:0000313" key="2">
    <source>
        <dbReference type="EMBL" id="GAA5111287.1"/>
    </source>
</evidence>
<gene>
    <name evidence="2" type="ORF">GCM10023261_15430</name>
</gene>
<proteinExistence type="predicted"/>
<protein>
    <submittedName>
        <fullName evidence="2">Uncharacterized protein</fullName>
    </submittedName>
</protein>
<name>A0ABP9N9F2_9HYPH</name>
<evidence type="ECO:0000256" key="1">
    <source>
        <dbReference type="SAM" id="Coils"/>
    </source>
</evidence>
<dbReference type="EMBL" id="BAABIZ010000032">
    <property type="protein sequence ID" value="GAA5111287.1"/>
    <property type="molecule type" value="Genomic_DNA"/>
</dbReference>
<comment type="caution">
    <text evidence="2">The sequence shown here is derived from an EMBL/GenBank/DDBJ whole genome shotgun (WGS) entry which is preliminary data.</text>
</comment>
<keyword evidence="1" id="KW-0175">Coiled coil</keyword>